<dbReference type="AlphaFoldDB" id="A0A9X2ET74"/>
<evidence type="ECO:0000313" key="2">
    <source>
        <dbReference type="EMBL" id="MCO1337055.1"/>
    </source>
</evidence>
<organism evidence="2 3">
    <name type="scientific">Microbulbifer okhotskensis</name>
    <dbReference type="NCBI Taxonomy" id="2926617"/>
    <lineage>
        <taxon>Bacteria</taxon>
        <taxon>Pseudomonadati</taxon>
        <taxon>Pseudomonadota</taxon>
        <taxon>Gammaproteobacteria</taxon>
        <taxon>Cellvibrionales</taxon>
        <taxon>Microbulbiferaceae</taxon>
        <taxon>Microbulbifer</taxon>
    </lineage>
</organism>
<accession>A0A9X2ET74</accession>
<evidence type="ECO:0000313" key="3">
    <source>
        <dbReference type="Proteomes" id="UP001139028"/>
    </source>
</evidence>
<proteinExistence type="predicted"/>
<reference evidence="2" key="1">
    <citation type="journal article" date="2022" name="Arch. Microbiol.">
        <title>Microbulbifer okhotskensis sp. nov., isolated from a deep bottom sediment of the Okhotsk Sea.</title>
        <authorList>
            <person name="Romanenko L."/>
            <person name="Kurilenko V."/>
            <person name="Otstavnykh N."/>
            <person name="Velansky P."/>
            <person name="Isaeva M."/>
            <person name="Mikhailov V."/>
        </authorList>
    </citation>
    <scope>NUCLEOTIDE SEQUENCE</scope>
    <source>
        <strain evidence="2">OS29</strain>
    </source>
</reference>
<feature type="domain" description="Putative DnaT-like" evidence="1">
    <location>
        <begin position="1"/>
        <end position="169"/>
    </location>
</feature>
<dbReference type="EMBL" id="JALBWM010000317">
    <property type="protein sequence ID" value="MCO1337055.1"/>
    <property type="molecule type" value="Genomic_DNA"/>
</dbReference>
<dbReference type="Proteomes" id="UP001139028">
    <property type="component" value="Unassembled WGS sequence"/>
</dbReference>
<dbReference type="InterPro" id="IPR046787">
    <property type="entry name" value="DnaT_2"/>
</dbReference>
<protein>
    <recommendedName>
        <fullName evidence="1">Putative DnaT-like domain-containing protein</fullName>
    </recommendedName>
</protein>
<name>A0A9X2ET74_9GAMM</name>
<dbReference type="RefSeq" id="WP_252473256.1">
    <property type="nucleotide sequence ID" value="NZ_JALBWM010000317.1"/>
</dbReference>
<evidence type="ECO:0000259" key="1">
    <source>
        <dbReference type="Pfam" id="PF20557"/>
    </source>
</evidence>
<dbReference type="Pfam" id="PF20557">
    <property type="entry name" value="DnaT_2"/>
    <property type="match status" value="1"/>
</dbReference>
<sequence length="172" mass="18837">MALTIEDGTGTSPSANSYASVQDLRDYAGARGVDLSALPDEQCEPLLIRAMDFLEGKRDRYKGYVSTQGQPLQWPRSDAWGISYPDALFPSNEIPRELVYAQLALAIEAQENDLQPNRLPTDTGPIIKERVEGAVDVAYAAPVQQQFTPAFAKVDALLAPLLKNNGLFLVRT</sequence>
<gene>
    <name evidence="2" type="ORF">MO867_22280</name>
</gene>
<keyword evidence="3" id="KW-1185">Reference proteome</keyword>
<comment type="caution">
    <text evidence="2">The sequence shown here is derived from an EMBL/GenBank/DDBJ whole genome shotgun (WGS) entry which is preliminary data.</text>
</comment>